<feature type="transmembrane region" description="Helical" evidence="1">
    <location>
        <begin position="21"/>
        <end position="44"/>
    </location>
</feature>
<name>A0A8T0A3Y8_9BILA</name>
<keyword evidence="1" id="KW-1133">Transmembrane helix</keyword>
<protein>
    <submittedName>
        <fullName evidence="2">Uncharacterized protein</fullName>
    </submittedName>
</protein>
<dbReference type="EMBL" id="JABEBT010000004">
    <property type="protein sequence ID" value="KAF7639663.1"/>
    <property type="molecule type" value="Genomic_DNA"/>
</dbReference>
<keyword evidence="1" id="KW-0812">Transmembrane</keyword>
<gene>
    <name evidence="2" type="ORF">Mgra_00000989</name>
</gene>
<dbReference type="AlphaFoldDB" id="A0A8T0A3Y8"/>
<proteinExistence type="predicted"/>
<dbReference type="Proteomes" id="UP000605970">
    <property type="component" value="Unassembled WGS sequence"/>
</dbReference>
<keyword evidence="3" id="KW-1185">Reference proteome</keyword>
<evidence type="ECO:0000313" key="3">
    <source>
        <dbReference type="Proteomes" id="UP000605970"/>
    </source>
</evidence>
<comment type="caution">
    <text evidence="2">The sequence shown here is derived from an EMBL/GenBank/DDBJ whole genome shotgun (WGS) entry which is preliminary data.</text>
</comment>
<reference evidence="2" key="1">
    <citation type="journal article" date="2020" name="Ecol. Evol.">
        <title>Genome structure and content of the rice root-knot nematode (Meloidogyne graminicola).</title>
        <authorList>
            <person name="Phan N.T."/>
            <person name="Danchin E.G.J."/>
            <person name="Klopp C."/>
            <person name="Perfus-Barbeoch L."/>
            <person name="Kozlowski D.K."/>
            <person name="Koutsovoulos G.D."/>
            <person name="Lopez-Roques C."/>
            <person name="Bouchez O."/>
            <person name="Zahm M."/>
            <person name="Besnard G."/>
            <person name="Bellafiore S."/>
        </authorList>
    </citation>
    <scope>NUCLEOTIDE SEQUENCE</scope>
    <source>
        <strain evidence="2">VN-18</strain>
    </source>
</reference>
<keyword evidence="1" id="KW-0472">Membrane</keyword>
<accession>A0A8T0A3Y8</accession>
<organism evidence="2 3">
    <name type="scientific">Meloidogyne graminicola</name>
    <dbReference type="NCBI Taxonomy" id="189291"/>
    <lineage>
        <taxon>Eukaryota</taxon>
        <taxon>Metazoa</taxon>
        <taxon>Ecdysozoa</taxon>
        <taxon>Nematoda</taxon>
        <taxon>Chromadorea</taxon>
        <taxon>Rhabditida</taxon>
        <taxon>Tylenchina</taxon>
        <taxon>Tylenchomorpha</taxon>
        <taxon>Tylenchoidea</taxon>
        <taxon>Meloidogynidae</taxon>
        <taxon>Meloidogyninae</taxon>
        <taxon>Meloidogyne</taxon>
    </lineage>
</organism>
<evidence type="ECO:0000256" key="1">
    <source>
        <dbReference type="SAM" id="Phobius"/>
    </source>
</evidence>
<sequence>MREKQTAVKPVMTKEEHKLNYIFIILFKYITDKCFFSFLTFIFLSNRSFLEIPGFIFFH</sequence>
<evidence type="ECO:0000313" key="2">
    <source>
        <dbReference type="EMBL" id="KAF7639663.1"/>
    </source>
</evidence>